<evidence type="ECO:0000256" key="1">
    <source>
        <dbReference type="SAM" id="Phobius"/>
    </source>
</evidence>
<dbReference type="RefSeq" id="WP_101461711.1">
    <property type="nucleotide sequence ID" value="NZ_CP025408.1"/>
</dbReference>
<dbReference type="OrthoDB" id="8455859at2"/>
<name>A0A2K9F781_9RHOB</name>
<dbReference type="AlphaFoldDB" id="A0A2K9F781"/>
<protein>
    <submittedName>
        <fullName evidence="2">Uncharacterized protein</fullName>
    </submittedName>
</protein>
<evidence type="ECO:0000313" key="3">
    <source>
        <dbReference type="Proteomes" id="UP000233742"/>
    </source>
</evidence>
<keyword evidence="3" id="KW-1185">Reference proteome</keyword>
<evidence type="ECO:0000313" key="2">
    <source>
        <dbReference type="EMBL" id="AUH35051.1"/>
    </source>
</evidence>
<organism evidence="2 3">
    <name type="scientific">Paracoccus tegillarcae</name>
    <dbReference type="NCBI Taxonomy" id="1529068"/>
    <lineage>
        <taxon>Bacteria</taxon>
        <taxon>Pseudomonadati</taxon>
        <taxon>Pseudomonadota</taxon>
        <taxon>Alphaproteobacteria</taxon>
        <taxon>Rhodobacterales</taxon>
        <taxon>Paracoccaceae</taxon>
        <taxon>Paracoccus</taxon>
    </lineage>
</organism>
<dbReference type="KEGG" id="paro:CUV01_18205"/>
<keyword evidence="1" id="KW-1133">Transmembrane helix</keyword>
<keyword evidence="1" id="KW-0812">Transmembrane</keyword>
<proteinExistence type="predicted"/>
<reference evidence="2 3" key="1">
    <citation type="submission" date="2017-12" db="EMBL/GenBank/DDBJ databases">
        <authorList>
            <person name="Hurst M.R.H."/>
        </authorList>
    </citation>
    <scope>NUCLEOTIDE SEQUENCE [LARGE SCALE GENOMIC DNA]</scope>
    <source>
        <strain evidence="2 3">BM15</strain>
    </source>
</reference>
<sequence length="109" mass="11926">MTQDELLAALADVRLPVTMRALDWHEMSALLGLGLLIAALIALILAPLLRQRASARRRILATRGLPVQDRLLAVARITGHLPPALREAAYLPAPQLRDEQIERAAKAGR</sequence>
<dbReference type="Proteomes" id="UP000233742">
    <property type="component" value="Chromosome"/>
</dbReference>
<gene>
    <name evidence="2" type="ORF">CUV01_18205</name>
</gene>
<accession>A0A2K9F781</accession>
<dbReference type="EMBL" id="CP025408">
    <property type="protein sequence ID" value="AUH35051.1"/>
    <property type="molecule type" value="Genomic_DNA"/>
</dbReference>
<keyword evidence="1" id="KW-0472">Membrane</keyword>
<feature type="transmembrane region" description="Helical" evidence="1">
    <location>
        <begin position="29"/>
        <end position="49"/>
    </location>
</feature>